<comment type="caution">
    <text evidence="3">The sequence shown here is derived from an EMBL/GenBank/DDBJ whole genome shotgun (WGS) entry which is preliminary data.</text>
</comment>
<dbReference type="Proteomes" id="UP000498740">
    <property type="component" value="Unassembled WGS sequence"/>
</dbReference>
<name>A0A7J0CTZ1_STRMI</name>
<evidence type="ECO:0000313" key="3">
    <source>
        <dbReference type="EMBL" id="GFN05145.1"/>
    </source>
</evidence>
<dbReference type="Pfam" id="PF25872">
    <property type="entry name" value="HTH_77"/>
    <property type="match status" value="1"/>
</dbReference>
<dbReference type="PANTHER" id="PTHR47691:SF3">
    <property type="entry name" value="HTH-TYPE TRANSCRIPTIONAL REGULATOR RV0890C-RELATED"/>
    <property type="match status" value="1"/>
</dbReference>
<evidence type="ECO:0000256" key="1">
    <source>
        <dbReference type="SAM" id="MobiDB-lite"/>
    </source>
</evidence>
<feature type="region of interest" description="Disordered" evidence="1">
    <location>
        <begin position="304"/>
        <end position="369"/>
    </location>
</feature>
<evidence type="ECO:0000259" key="2">
    <source>
        <dbReference type="Pfam" id="PF25872"/>
    </source>
</evidence>
<evidence type="ECO:0000313" key="4">
    <source>
        <dbReference type="Proteomes" id="UP000498740"/>
    </source>
</evidence>
<reference evidence="3 4" key="1">
    <citation type="submission" date="2020-05" db="EMBL/GenBank/DDBJ databases">
        <title>Whole genome shotgun sequence of Streptomyces microflavus NBRC 13062.</title>
        <authorList>
            <person name="Komaki H."/>
            <person name="Tamura T."/>
        </authorList>
    </citation>
    <scope>NUCLEOTIDE SEQUENCE [LARGE SCALE GENOMIC DNA]</scope>
    <source>
        <strain evidence="3 4">NBRC 13062</strain>
    </source>
</reference>
<dbReference type="PANTHER" id="PTHR47691">
    <property type="entry name" value="REGULATOR-RELATED"/>
    <property type="match status" value="1"/>
</dbReference>
<gene>
    <name evidence="3" type="ORF">Smic_37010</name>
</gene>
<feature type="region of interest" description="Disordered" evidence="1">
    <location>
        <begin position="279"/>
        <end position="298"/>
    </location>
</feature>
<accession>A0A7J0CTZ1</accession>
<feature type="compositionally biased region" description="Low complexity" evidence="1">
    <location>
        <begin position="304"/>
        <end position="341"/>
    </location>
</feature>
<dbReference type="AlphaFoldDB" id="A0A7J0CTZ1"/>
<dbReference type="InterPro" id="IPR058852">
    <property type="entry name" value="HTH_77"/>
</dbReference>
<feature type="compositionally biased region" description="Low complexity" evidence="1">
    <location>
        <begin position="349"/>
        <end position="369"/>
    </location>
</feature>
<sequence>MFLVEPLEPADAVRMFMERAAAAAPGFPRDPDAPEAPERRAVAEICRRLDGIPLALELAATRVRALGVRELAERLNDRFRVLTFGQRGAPARQQTLRAVIDWSWELLSAPERIVLRRLAAHSDGCDLAAAEAVCAGDGVARDEVLDLVTRLVDRSLVVVVGGPSGPRYRLLESVAAYATERLHEMEDLTAVRDRHLRHYRALAEHAEPRLRGAGQRDRLARLDAEAGNLRSALDEAVRRAGAGEPEEAVRLATALAWWWLLRGRLTEARRSLGAVLAATDGASGSGAPATDGASGCGASVPASGCGASVPASGSGASAPASGCGASAPASGSGAPTSAETPTAPPPAAPNSRSCTPRSPCSPGTTRPPP</sequence>
<dbReference type="EMBL" id="BLWD01000001">
    <property type="protein sequence ID" value="GFN05145.1"/>
    <property type="molecule type" value="Genomic_DNA"/>
</dbReference>
<protein>
    <recommendedName>
        <fullName evidence="2">Winged helix-turn-helix domain-containing protein</fullName>
    </recommendedName>
</protein>
<organism evidence="3 4">
    <name type="scientific">Streptomyces microflavus</name>
    <name type="common">Streptomyces lipmanii</name>
    <dbReference type="NCBI Taxonomy" id="1919"/>
    <lineage>
        <taxon>Bacteria</taxon>
        <taxon>Bacillati</taxon>
        <taxon>Actinomycetota</taxon>
        <taxon>Actinomycetes</taxon>
        <taxon>Kitasatosporales</taxon>
        <taxon>Streptomycetaceae</taxon>
        <taxon>Streptomyces</taxon>
    </lineage>
</organism>
<proteinExistence type="predicted"/>
<feature type="domain" description="Winged helix-turn-helix" evidence="2">
    <location>
        <begin position="107"/>
        <end position="183"/>
    </location>
</feature>